<comment type="caution">
    <text evidence="2">The sequence shown here is derived from an EMBL/GenBank/DDBJ whole genome shotgun (WGS) entry which is preliminary data.</text>
</comment>
<dbReference type="SUPFAM" id="SSF141371">
    <property type="entry name" value="PilZ domain-like"/>
    <property type="match status" value="1"/>
</dbReference>
<keyword evidence="3" id="KW-1185">Reference proteome</keyword>
<proteinExistence type="predicted"/>
<dbReference type="Pfam" id="PF07238">
    <property type="entry name" value="PilZ"/>
    <property type="match status" value="1"/>
</dbReference>
<feature type="domain" description="PilZ" evidence="1">
    <location>
        <begin position="100"/>
        <end position="207"/>
    </location>
</feature>
<evidence type="ECO:0000313" key="2">
    <source>
        <dbReference type="EMBL" id="KNY24867.1"/>
    </source>
</evidence>
<dbReference type="EMBL" id="LGTC01000001">
    <property type="protein sequence ID" value="KNY24867.1"/>
    <property type="molecule type" value="Genomic_DNA"/>
</dbReference>
<organism evidence="2 3">
    <name type="scientific">Pseudobacteroides cellulosolvens ATCC 35603 = DSM 2933</name>
    <dbReference type="NCBI Taxonomy" id="398512"/>
    <lineage>
        <taxon>Bacteria</taxon>
        <taxon>Bacillati</taxon>
        <taxon>Bacillota</taxon>
        <taxon>Clostridia</taxon>
        <taxon>Eubacteriales</taxon>
        <taxon>Oscillospiraceae</taxon>
        <taxon>Pseudobacteroides</taxon>
    </lineage>
</organism>
<evidence type="ECO:0000313" key="3">
    <source>
        <dbReference type="Proteomes" id="UP000036923"/>
    </source>
</evidence>
<reference evidence="3" key="1">
    <citation type="submission" date="2015-07" db="EMBL/GenBank/DDBJ databases">
        <title>Near-Complete Genome Sequence of the Cellulolytic Bacterium Bacteroides (Pseudobacteroides) cellulosolvens ATCC 35603.</title>
        <authorList>
            <person name="Dassa B."/>
            <person name="Utturkar S.M."/>
            <person name="Klingeman D.M."/>
            <person name="Hurt R.A."/>
            <person name="Keller M."/>
            <person name="Xu J."/>
            <person name="Reddy Y.H.K."/>
            <person name="Borovok I."/>
            <person name="Grinberg I.R."/>
            <person name="Lamed R."/>
            <person name="Zhivin O."/>
            <person name="Bayer E.A."/>
            <person name="Brown S.D."/>
        </authorList>
    </citation>
    <scope>NUCLEOTIDE SEQUENCE [LARGE SCALE GENOMIC DNA]</scope>
    <source>
        <strain evidence="3">DSM 2933</strain>
    </source>
</reference>
<dbReference type="AlphaFoldDB" id="A0A0L6JHB7"/>
<dbReference type="OrthoDB" id="2086566at2"/>
<dbReference type="STRING" id="398512.Bccel_0124"/>
<dbReference type="Proteomes" id="UP000036923">
    <property type="component" value="Unassembled WGS sequence"/>
</dbReference>
<sequence>MNKELLGKYLKVGSIIKTKIDASPAWITNIVYSISDDFIQVNIGLEKNYIENLIMIGDTVKCKYTSNEIEIMFIGWVTKIHMDNPQRITIKVHQLNVFDNKRDYARYDVYLSAVIRKDRENKNGVFAILTNISKAGAAFIVRESIDLDQDYLKDSILYFEVNLTRERTFTFEGSFVRCDIKEKGIEYGVKYDYIEPLSIILLEEFLTELANEDKEFYNKRSGFWSKNSKMK</sequence>
<gene>
    <name evidence="2" type="ORF">Bccel_0124</name>
</gene>
<dbReference type="Gene3D" id="2.40.10.220">
    <property type="entry name" value="predicted glycosyltransferase like domains"/>
    <property type="match status" value="1"/>
</dbReference>
<dbReference type="eggNOG" id="ENOG502ZS15">
    <property type="taxonomic scope" value="Bacteria"/>
</dbReference>
<protein>
    <submittedName>
        <fullName evidence="2">Type IV pilus assembly PilZ</fullName>
    </submittedName>
</protein>
<dbReference type="GO" id="GO:0035438">
    <property type="term" value="F:cyclic-di-GMP binding"/>
    <property type="evidence" value="ECO:0007669"/>
    <property type="project" value="InterPro"/>
</dbReference>
<accession>A0A0L6JHB7</accession>
<dbReference type="RefSeq" id="WP_036939473.1">
    <property type="nucleotide sequence ID" value="NZ_JQKC01000009.1"/>
</dbReference>
<dbReference type="InterPro" id="IPR009875">
    <property type="entry name" value="PilZ_domain"/>
</dbReference>
<evidence type="ECO:0000259" key="1">
    <source>
        <dbReference type="Pfam" id="PF07238"/>
    </source>
</evidence>
<name>A0A0L6JHB7_9FIRM</name>